<dbReference type="OrthoDB" id="10053569at2759"/>
<dbReference type="SUPFAM" id="SSF51905">
    <property type="entry name" value="FAD/NAD(P)-binding domain"/>
    <property type="match status" value="1"/>
</dbReference>
<evidence type="ECO:0000313" key="7">
    <source>
        <dbReference type="EMBL" id="GAQ79579.1"/>
    </source>
</evidence>
<dbReference type="GO" id="GO:0071949">
    <property type="term" value="F:FAD binding"/>
    <property type="evidence" value="ECO:0007669"/>
    <property type="project" value="InterPro"/>
</dbReference>
<dbReference type="PANTHER" id="PTHR46028">
    <property type="entry name" value="KYNURENINE 3-MONOOXYGENASE"/>
    <property type="match status" value="1"/>
</dbReference>
<evidence type="ECO:0000259" key="6">
    <source>
        <dbReference type="Pfam" id="PF01494"/>
    </source>
</evidence>
<dbReference type="PROSITE" id="PS01258">
    <property type="entry name" value="BH2"/>
    <property type="match status" value="1"/>
</dbReference>
<accession>A0A1Y1HQW8</accession>
<feature type="transmembrane region" description="Helical" evidence="5">
    <location>
        <begin position="528"/>
        <end position="550"/>
    </location>
</feature>
<dbReference type="Proteomes" id="UP000054558">
    <property type="component" value="Unassembled WGS sequence"/>
</dbReference>
<dbReference type="Gene3D" id="3.50.50.60">
    <property type="entry name" value="FAD/NAD(P)-binding domain"/>
    <property type="match status" value="1"/>
</dbReference>
<dbReference type="GO" id="GO:0070189">
    <property type="term" value="P:kynurenine metabolic process"/>
    <property type="evidence" value="ECO:0000318"/>
    <property type="project" value="GO_Central"/>
</dbReference>
<keyword evidence="5" id="KW-1133">Transmembrane helix</keyword>
<gene>
    <name evidence="7" type="ORF">KFL_000330260</name>
</gene>
<dbReference type="OMA" id="ERVPEMV"/>
<protein>
    <submittedName>
        <fullName evidence="7">Putative kynurenine 3-monooxygenase</fullName>
    </submittedName>
</protein>
<keyword evidence="2 7" id="KW-0560">Oxidoreductase</keyword>
<keyword evidence="2 7" id="KW-0503">Monooxygenase</keyword>
<dbReference type="PANTHER" id="PTHR46028:SF7">
    <property type="entry name" value="KYNURENINE 3-MONOOXYGENASE-RELATED"/>
    <property type="match status" value="1"/>
</dbReference>
<dbReference type="InterPro" id="IPR036188">
    <property type="entry name" value="FAD/NAD-bd_sf"/>
</dbReference>
<dbReference type="InterPro" id="IPR002938">
    <property type="entry name" value="FAD-bd"/>
</dbReference>
<name>A0A1Y1HQW8_KLENI</name>
<dbReference type="EMBL" id="DF236982">
    <property type="protein sequence ID" value="GAQ79579.1"/>
    <property type="molecule type" value="Genomic_DNA"/>
</dbReference>
<evidence type="ECO:0000256" key="3">
    <source>
        <dbReference type="SAM" id="Coils"/>
    </source>
</evidence>
<dbReference type="InterPro" id="IPR020726">
    <property type="entry name" value="Bcl2_BH2_motif_CS"/>
</dbReference>
<dbReference type="Pfam" id="PF01494">
    <property type="entry name" value="FAD_binding_3"/>
    <property type="match status" value="1"/>
</dbReference>
<feature type="compositionally biased region" description="Polar residues" evidence="4">
    <location>
        <begin position="38"/>
        <end position="61"/>
    </location>
</feature>
<evidence type="ECO:0000256" key="5">
    <source>
        <dbReference type="SAM" id="Phobius"/>
    </source>
</evidence>
<evidence type="ECO:0000313" key="8">
    <source>
        <dbReference type="Proteomes" id="UP000054558"/>
    </source>
</evidence>
<comment type="similarity">
    <text evidence="1">Belongs to the Bcl-2 family.</text>
</comment>
<evidence type="ECO:0000256" key="2">
    <source>
        <dbReference type="ARBA" id="ARBA00023033"/>
    </source>
</evidence>
<keyword evidence="5" id="KW-0472">Membrane</keyword>
<keyword evidence="8" id="KW-1185">Reference proteome</keyword>
<evidence type="ECO:0000256" key="1">
    <source>
        <dbReference type="ARBA" id="ARBA00009458"/>
    </source>
</evidence>
<keyword evidence="5" id="KW-0812">Transmembrane</keyword>
<dbReference type="AlphaFoldDB" id="A0A1Y1HQW8"/>
<feature type="region of interest" description="Disordered" evidence="4">
    <location>
        <begin position="1"/>
        <end position="64"/>
    </location>
</feature>
<dbReference type="GO" id="GO:0004502">
    <property type="term" value="F:kynurenine 3-monooxygenase activity"/>
    <property type="evidence" value="ECO:0000318"/>
    <property type="project" value="GO_Central"/>
</dbReference>
<feature type="domain" description="FAD-binding" evidence="6">
    <location>
        <begin position="72"/>
        <end position="427"/>
    </location>
</feature>
<sequence>MASQSGPQKRGPKTAVPAFSNSSISGAPPSGPKPAALQATQASTLSVSDTGANESLTSQGGDLTPDGWPRLTAIVAGAGPAGALAALLLARQGFKVEVFERQDWDESANDWLKKHGGWNVALTGRAWAALESVGLTKEVEGRGMRIKYMTTLQGHGKESVLMARKVNFKHFSVSVPDLSAVLVRAGMERYPGQIMYNFGCALTSADLDKASATFTRRGHSGGENGNASGGDVTVSGDMLVGADGLSSVMRAQMEKQVPGFSVSMDCRGTGKAVSVAVPPEMMAPLSDDVINPLHGPRFQFDPKSFTVWVRPPMRLGIMPNSRTRVGCSFTGIGMDGQDAAGVAAQIREFFPEVAELFPPDSEYCRQLATAKELRHCTVDSTQFHYKQTVLLGDAAHACFNYIGQGTNLAMEDGLVLEEILQKEIEAAKRRADGQQDHGARRALLVQTVASALERFNKERKKETDAAAKMSEDIPKQPIKLVLAQNKFYESFGRFIPGFVTWQDALNSTLRPPSQIAAMRARQMRNYRAIRHAPTVLAVSAAVAVLAAAAARLSQ</sequence>
<dbReference type="PRINTS" id="PR00420">
    <property type="entry name" value="RNGMNOXGNASE"/>
</dbReference>
<reference evidence="7 8" key="1">
    <citation type="journal article" date="2014" name="Nat. Commun.">
        <title>Klebsormidium flaccidum genome reveals primary factors for plant terrestrial adaptation.</title>
        <authorList>
            <person name="Hori K."/>
            <person name="Maruyama F."/>
            <person name="Fujisawa T."/>
            <person name="Togashi T."/>
            <person name="Yamamoto N."/>
            <person name="Seo M."/>
            <person name="Sato S."/>
            <person name="Yamada T."/>
            <person name="Mori H."/>
            <person name="Tajima N."/>
            <person name="Moriyama T."/>
            <person name="Ikeuchi M."/>
            <person name="Watanabe M."/>
            <person name="Wada H."/>
            <person name="Kobayashi K."/>
            <person name="Saito M."/>
            <person name="Masuda T."/>
            <person name="Sasaki-Sekimoto Y."/>
            <person name="Mashiguchi K."/>
            <person name="Awai K."/>
            <person name="Shimojima M."/>
            <person name="Masuda S."/>
            <person name="Iwai M."/>
            <person name="Nobusawa T."/>
            <person name="Narise T."/>
            <person name="Kondo S."/>
            <person name="Saito H."/>
            <person name="Sato R."/>
            <person name="Murakawa M."/>
            <person name="Ihara Y."/>
            <person name="Oshima-Yamada Y."/>
            <person name="Ohtaka K."/>
            <person name="Satoh M."/>
            <person name="Sonobe K."/>
            <person name="Ishii M."/>
            <person name="Ohtani R."/>
            <person name="Kanamori-Sato M."/>
            <person name="Honoki R."/>
            <person name="Miyazaki D."/>
            <person name="Mochizuki H."/>
            <person name="Umetsu J."/>
            <person name="Higashi K."/>
            <person name="Shibata D."/>
            <person name="Kamiya Y."/>
            <person name="Sato N."/>
            <person name="Nakamura Y."/>
            <person name="Tabata S."/>
            <person name="Ida S."/>
            <person name="Kurokawa K."/>
            <person name="Ohta H."/>
        </authorList>
    </citation>
    <scope>NUCLEOTIDE SEQUENCE [LARGE SCALE GENOMIC DNA]</scope>
    <source>
        <strain evidence="7 8">NIES-2285</strain>
    </source>
</reference>
<feature type="compositionally biased region" description="Low complexity" evidence="4">
    <location>
        <begin position="22"/>
        <end position="36"/>
    </location>
</feature>
<feature type="coiled-coil region" evidence="3">
    <location>
        <begin position="417"/>
        <end position="472"/>
    </location>
</feature>
<proteinExistence type="inferred from homology"/>
<evidence type="ECO:0000256" key="4">
    <source>
        <dbReference type="SAM" id="MobiDB-lite"/>
    </source>
</evidence>
<keyword evidence="3" id="KW-0175">Coiled coil</keyword>
<organism evidence="7 8">
    <name type="scientific">Klebsormidium nitens</name>
    <name type="common">Green alga</name>
    <name type="synonym">Ulothrix nitens</name>
    <dbReference type="NCBI Taxonomy" id="105231"/>
    <lineage>
        <taxon>Eukaryota</taxon>
        <taxon>Viridiplantae</taxon>
        <taxon>Streptophyta</taxon>
        <taxon>Klebsormidiophyceae</taxon>
        <taxon>Klebsormidiales</taxon>
        <taxon>Klebsormidiaceae</taxon>
        <taxon>Klebsormidium</taxon>
    </lineage>
</organism>
<dbReference type="STRING" id="105231.A0A1Y1HQW8"/>